<feature type="domain" description="Ubiquitin-like protease family profile" evidence="4">
    <location>
        <begin position="22"/>
        <end position="148"/>
    </location>
</feature>
<accession>A0A8S0UUP5</accession>
<keyword evidence="2 5" id="KW-0645">Protease</keyword>
<evidence type="ECO:0000313" key="5">
    <source>
        <dbReference type="EMBL" id="CAA3021763.1"/>
    </source>
</evidence>
<dbReference type="Proteomes" id="UP000594638">
    <property type="component" value="Unassembled WGS sequence"/>
</dbReference>
<comment type="similarity">
    <text evidence="1">Belongs to the peptidase C48 family.</text>
</comment>
<dbReference type="InterPro" id="IPR038765">
    <property type="entry name" value="Papain-like_cys_pep_sf"/>
</dbReference>
<evidence type="ECO:0000256" key="1">
    <source>
        <dbReference type="ARBA" id="ARBA00005234"/>
    </source>
</evidence>
<comment type="caution">
    <text evidence="5">The sequence shown here is derived from an EMBL/GenBank/DDBJ whole genome shotgun (WGS) entry which is preliminary data.</text>
</comment>
<dbReference type="Gramene" id="OE9A118745T1">
    <property type="protein sequence ID" value="OE9A118745C1"/>
    <property type="gene ID" value="OE9A118745"/>
</dbReference>
<sequence length="151" mass="17490">MALYLLWARAKKYPKSFGGSRAIMDVQFINELNFALFDLREKGDRFRMPIELMEYITRSKPSFGRKWQKCTHVYFPLCTRGHWLAVEIDFCKATMLVYDPDKGCITSDQLKDDLKAASLIVTLILKEINIDLDTDNLSIERNTKTTKQAVS</sequence>
<keyword evidence="3" id="KW-0378">Hydrolase</keyword>
<name>A0A8S0UUP5_OLEEU</name>
<evidence type="ECO:0000256" key="2">
    <source>
        <dbReference type="ARBA" id="ARBA00022670"/>
    </source>
</evidence>
<dbReference type="GO" id="GO:0006508">
    <property type="term" value="P:proteolysis"/>
    <property type="evidence" value="ECO:0007669"/>
    <property type="project" value="UniProtKB-KW"/>
</dbReference>
<keyword evidence="6" id="KW-1185">Reference proteome</keyword>
<dbReference type="GO" id="GO:0008234">
    <property type="term" value="F:cysteine-type peptidase activity"/>
    <property type="evidence" value="ECO:0007669"/>
    <property type="project" value="InterPro"/>
</dbReference>
<dbReference type="Gene3D" id="3.40.395.10">
    <property type="entry name" value="Adenoviral Proteinase, Chain A"/>
    <property type="match status" value="1"/>
</dbReference>
<gene>
    <name evidence="5" type="ORF">OLEA9_A118745</name>
</gene>
<dbReference type="Pfam" id="PF02902">
    <property type="entry name" value="Peptidase_C48"/>
    <property type="match status" value="1"/>
</dbReference>
<evidence type="ECO:0000256" key="3">
    <source>
        <dbReference type="ARBA" id="ARBA00022801"/>
    </source>
</evidence>
<reference evidence="5 6" key="1">
    <citation type="submission" date="2019-12" db="EMBL/GenBank/DDBJ databases">
        <authorList>
            <person name="Alioto T."/>
            <person name="Alioto T."/>
            <person name="Gomez Garrido J."/>
        </authorList>
    </citation>
    <scope>NUCLEOTIDE SEQUENCE [LARGE SCALE GENOMIC DNA]</scope>
</reference>
<dbReference type="EMBL" id="CACTIH010009059">
    <property type="protein sequence ID" value="CAA3021763.1"/>
    <property type="molecule type" value="Genomic_DNA"/>
</dbReference>
<dbReference type="SUPFAM" id="SSF54001">
    <property type="entry name" value="Cysteine proteinases"/>
    <property type="match status" value="1"/>
</dbReference>
<dbReference type="AlphaFoldDB" id="A0A8S0UUP5"/>
<proteinExistence type="inferred from homology"/>
<evidence type="ECO:0000259" key="4">
    <source>
        <dbReference type="Pfam" id="PF02902"/>
    </source>
</evidence>
<dbReference type="InterPro" id="IPR003653">
    <property type="entry name" value="Peptidase_C48_C"/>
</dbReference>
<organism evidence="5 6">
    <name type="scientific">Olea europaea subsp. europaea</name>
    <dbReference type="NCBI Taxonomy" id="158383"/>
    <lineage>
        <taxon>Eukaryota</taxon>
        <taxon>Viridiplantae</taxon>
        <taxon>Streptophyta</taxon>
        <taxon>Embryophyta</taxon>
        <taxon>Tracheophyta</taxon>
        <taxon>Spermatophyta</taxon>
        <taxon>Magnoliopsida</taxon>
        <taxon>eudicotyledons</taxon>
        <taxon>Gunneridae</taxon>
        <taxon>Pentapetalae</taxon>
        <taxon>asterids</taxon>
        <taxon>lamiids</taxon>
        <taxon>Lamiales</taxon>
        <taxon>Oleaceae</taxon>
        <taxon>Oleeae</taxon>
        <taxon>Olea</taxon>
    </lineage>
</organism>
<evidence type="ECO:0000313" key="6">
    <source>
        <dbReference type="Proteomes" id="UP000594638"/>
    </source>
</evidence>
<protein>
    <submittedName>
        <fullName evidence="5">Ubiquitin-like-specific protease 1A</fullName>
    </submittedName>
</protein>